<evidence type="ECO:0000259" key="2">
    <source>
        <dbReference type="Pfam" id="PF13439"/>
    </source>
</evidence>
<dbReference type="Pfam" id="PF00534">
    <property type="entry name" value="Glycos_transf_1"/>
    <property type="match status" value="1"/>
</dbReference>
<dbReference type="Proteomes" id="UP000219193">
    <property type="component" value="Unassembled WGS sequence"/>
</dbReference>
<evidence type="ECO:0000259" key="1">
    <source>
        <dbReference type="Pfam" id="PF00534"/>
    </source>
</evidence>
<dbReference type="InterPro" id="IPR028098">
    <property type="entry name" value="Glyco_trans_4-like_N"/>
</dbReference>
<organism evidence="3 4">
    <name type="scientific">Salinimicrobium sediminis</name>
    <dbReference type="NCBI Taxonomy" id="1343891"/>
    <lineage>
        <taxon>Bacteria</taxon>
        <taxon>Pseudomonadati</taxon>
        <taxon>Bacteroidota</taxon>
        <taxon>Flavobacteriia</taxon>
        <taxon>Flavobacteriales</taxon>
        <taxon>Flavobacteriaceae</taxon>
        <taxon>Salinimicrobium</taxon>
    </lineage>
</organism>
<dbReference type="SUPFAM" id="SSF53756">
    <property type="entry name" value="UDP-Glycosyltransferase/glycogen phosphorylase"/>
    <property type="match status" value="1"/>
</dbReference>
<protein>
    <submittedName>
        <fullName evidence="3">Glycosyltransferase involved in cell wall bisynthesis</fullName>
    </submittedName>
</protein>
<evidence type="ECO:0000313" key="4">
    <source>
        <dbReference type="Proteomes" id="UP000219193"/>
    </source>
</evidence>
<gene>
    <name evidence="3" type="ORF">SAMN06296241_1874</name>
</gene>
<dbReference type="RefSeq" id="WP_097056107.1">
    <property type="nucleotide sequence ID" value="NZ_OCMF01000002.1"/>
</dbReference>
<dbReference type="PANTHER" id="PTHR12526">
    <property type="entry name" value="GLYCOSYLTRANSFERASE"/>
    <property type="match status" value="1"/>
</dbReference>
<name>A0A285X5N9_9FLAO</name>
<keyword evidence="3" id="KW-0808">Transferase</keyword>
<keyword evidence="4" id="KW-1185">Reference proteome</keyword>
<dbReference type="PANTHER" id="PTHR12526:SF638">
    <property type="entry name" value="SPORE COAT PROTEIN SA"/>
    <property type="match status" value="1"/>
</dbReference>
<dbReference type="Gene3D" id="3.40.50.2000">
    <property type="entry name" value="Glycogen Phosphorylase B"/>
    <property type="match status" value="2"/>
</dbReference>
<evidence type="ECO:0000313" key="3">
    <source>
        <dbReference type="EMBL" id="SOC80326.1"/>
    </source>
</evidence>
<dbReference type="InterPro" id="IPR001296">
    <property type="entry name" value="Glyco_trans_1"/>
</dbReference>
<proteinExistence type="predicted"/>
<feature type="domain" description="Glycosyl transferase family 1" evidence="1">
    <location>
        <begin position="192"/>
        <end position="354"/>
    </location>
</feature>
<dbReference type="OrthoDB" id="9811239at2"/>
<dbReference type="GO" id="GO:0016757">
    <property type="term" value="F:glycosyltransferase activity"/>
    <property type="evidence" value="ECO:0007669"/>
    <property type="project" value="InterPro"/>
</dbReference>
<dbReference type="AlphaFoldDB" id="A0A285X5N9"/>
<reference evidence="4" key="1">
    <citation type="submission" date="2017-09" db="EMBL/GenBank/DDBJ databases">
        <authorList>
            <person name="Varghese N."/>
            <person name="Submissions S."/>
        </authorList>
    </citation>
    <scope>NUCLEOTIDE SEQUENCE [LARGE SCALE GENOMIC DNA]</scope>
    <source>
        <strain evidence="4">CGMCC 1.12641</strain>
    </source>
</reference>
<accession>A0A285X5N9</accession>
<sequence length="381" mass="43951">MKVLYIIDTINSSGAERSLTQIAINLKKVKPVFVHIYKGDMLREALEKKGVKVYSLNIEKKYGFKLAESNISKIILAEKPDLIHSTLFRSDMVARRLKKKFPEIPLIGSFVNNSYTPLRYKNQNLLMKLKLWIAYQMDKKSSKLVDFYISNSETIRREEGNALDVEQEKIKVIPRGRDIRKYENLDPVRLQKIKKELGLDNKQVLLNVSRLIPRKAQLDLIRAMPEVLDTFPNSILLIAGHGVCENQLKWEISKLSLEENVKLLGRRLDIPYLLEICDLFLYPSYAEGLPGALIEAMMSGKTIICSDIGENLECVNEESAIIFKKGNINELQEKMKMVLADGPEFKYMGENARRQAYRKFDIAMVVNQYEEFYETVMNKSK</sequence>
<feature type="domain" description="Glycosyltransferase subfamily 4-like N-terminal" evidence="2">
    <location>
        <begin position="13"/>
        <end position="179"/>
    </location>
</feature>
<dbReference type="EMBL" id="OCMF01000002">
    <property type="protein sequence ID" value="SOC80326.1"/>
    <property type="molecule type" value="Genomic_DNA"/>
</dbReference>
<dbReference type="Pfam" id="PF13439">
    <property type="entry name" value="Glyco_transf_4"/>
    <property type="match status" value="1"/>
</dbReference>